<accession>A0A381Y296</accession>
<dbReference type="EMBL" id="UINC01017086">
    <property type="protein sequence ID" value="SVA70613.1"/>
    <property type="molecule type" value="Genomic_DNA"/>
</dbReference>
<organism evidence="1">
    <name type="scientific">marine metagenome</name>
    <dbReference type="NCBI Taxonomy" id="408172"/>
    <lineage>
        <taxon>unclassified sequences</taxon>
        <taxon>metagenomes</taxon>
        <taxon>ecological metagenomes</taxon>
    </lineage>
</organism>
<name>A0A381Y296_9ZZZZ</name>
<evidence type="ECO:0000313" key="1">
    <source>
        <dbReference type="EMBL" id="SVA70613.1"/>
    </source>
</evidence>
<sequence length="26" mass="3304">MKYYQSFFLSTRLEYSFQVGEQFFEK</sequence>
<proteinExistence type="predicted"/>
<protein>
    <submittedName>
        <fullName evidence="1">Uncharacterized protein</fullName>
    </submittedName>
</protein>
<reference evidence="1" key="1">
    <citation type="submission" date="2018-05" db="EMBL/GenBank/DDBJ databases">
        <authorList>
            <person name="Lanie J.A."/>
            <person name="Ng W.-L."/>
            <person name="Kazmierczak K.M."/>
            <person name="Andrzejewski T.M."/>
            <person name="Davidsen T.M."/>
            <person name="Wayne K.J."/>
            <person name="Tettelin H."/>
            <person name="Glass J.I."/>
            <person name="Rusch D."/>
            <person name="Podicherti R."/>
            <person name="Tsui H.-C.T."/>
            <person name="Winkler M.E."/>
        </authorList>
    </citation>
    <scope>NUCLEOTIDE SEQUENCE</scope>
</reference>
<dbReference type="AlphaFoldDB" id="A0A381Y296"/>
<gene>
    <name evidence="1" type="ORF">METZ01_LOCUS123467</name>
</gene>